<reference evidence="2" key="1">
    <citation type="journal article" date="2020" name="Stud. Mycol.">
        <title>101 Dothideomycetes genomes: a test case for predicting lifestyles and emergence of pathogens.</title>
        <authorList>
            <person name="Haridas S."/>
            <person name="Albert R."/>
            <person name="Binder M."/>
            <person name="Bloem J."/>
            <person name="Labutti K."/>
            <person name="Salamov A."/>
            <person name="Andreopoulos B."/>
            <person name="Baker S."/>
            <person name="Barry K."/>
            <person name="Bills G."/>
            <person name="Bluhm B."/>
            <person name="Cannon C."/>
            <person name="Castanera R."/>
            <person name="Culley D."/>
            <person name="Daum C."/>
            <person name="Ezra D."/>
            <person name="Gonzalez J."/>
            <person name="Henrissat B."/>
            <person name="Kuo A."/>
            <person name="Liang C."/>
            <person name="Lipzen A."/>
            <person name="Lutzoni F."/>
            <person name="Magnuson J."/>
            <person name="Mondo S."/>
            <person name="Nolan M."/>
            <person name="Ohm R."/>
            <person name="Pangilinan J."/>
            <person name="Park H.-J."/>
            <person name="Ramirez L."/>
            <person name="Alfaro M."/>
            <person name="Sun H."/>
            <person name="Tritt A."/>
            <person name="Yoshinaga Y."/>
            <person name="Zwiers L.-H."/>
            <person name="Turgeon B."/>
            <person name="Goodwin S."/>
            <person name="Spatafora J."/>
            <person name="Crous P."/>
            <person name="Grigoriev I."/>
        </authorList>
    </citation>
    <scope>NUCLEOTIDE SEQUENCE</scope>
    <source>
        <strain evidence="2">CBS 379.55</strain>
    </source>
</reference>
<feature type="region of interest" description="Disordered" evidence="1">
    <location>
        <begin position="1"/>
        <end position="25"/>
    </location>
</feature>
<dbReference type="InterPro" id="IPR050600">
    <property type="entry name" value="SETD3_SETD6_MTase"/>
</dbReference>
<dbReference type="SUPFAM" id="SSF82199">
    <property type="entry name" value="SET domain"/>
    <property type="match status" value="1"/>
</dbReference>
<dbReference type="GO" id="GO:0016279">
    <property type="term" value="F:protein-lysine N-methyltransferase activity"/>
    <property type="evidence" value="ECO:0007669"/>
    <property type="project" value="TreeGrafter"/>
</dbReference>
<dbReference type="RefSeq" id="XP_033649119.1">
    <property type="nucleotide sequence ID" value="XM_033799391.1"/>
</dbReference>
<organism evidence="2 3">
    <name type="scientific">Westerdykella ornata</name>
    <dbReference type="NCBI Taxonomy" id="318751"/>
    <lineage>
        <taxon>Eukaryota</taxon>
        <taxon>Fungi</taxon>
        <taxon>Dikarya</taxon>
        <taxon>Ascomycota</taxon>
        <taxon>Pezizomycotina</taxon>
        <taxon>Dothideomycetes</taxon>
        <taxon>Pleosporomycetidae</taxon>
        <taxon>Pleosporales</taxon>
        <taxon>Sporormiaceae</taxon>
        <taxon>Westerdykella</taxon>
    </lineage>
</organism>
<feature type="compositionally biased region" description="Basic and acidic residues" evidence="1">
    <location>
        <begin position="661"/>
        <end position="678"/>
    </location>
</feature>
<dbReference type="Proteomes" id="UP000800097">
    <property type="component" value="Unassembled WGS sequence"/>
</dbReference>
<evidence type="ECO:0000256" key="1">
    <source>
        <dbReference type="SAM" id="MobiDB-lite"/>
    </source>
</evidence>
<proteinExistence type="predicted"/>
<dbReference type="GeneID" id="54552566"/>
<evidence type="ECO:0000313" key="3">
    <source>
        <dbReference type="Proteomes" id="UP000800097"/>
    </source>
</evidence>
<dbReference type="InterPro" id="IPR046341">
    <property type="entry name" value="SET_dom_sf"/>
</dbReference>
<dbReference type="PANTHER" id="PTHR13271">
    <property type="entry name" value="UNCHARACTERIZED PUTATIVE METHYLTRANSFERASE"/>
    <property type="match status" value="1"/>
</dbReference>
<gene>
    <name evidence="2" type="ORF">EI97DRAFT_437687</name>
</gene>
<dbReference type="Gene3D" id="3.90.1410.10">
    <property type="entry name" value="set domain protein methyltransferase, domain 1"/>
    <property type="match status" value="1"/>
</dbReference>
<dbReference type="EMBL" id="ML986537">
    <property type="protein sequence ID" value="KAF2271580.1"/>
    <property type="molecule type" value="Genomic_DNA"/>
</dbReference>
<feature type="region of interest" description="Disordered" evidence="1">
    <location>
        <begin position="655"/>
        <end position="678"/>
    </location>
</feature>
<protein>
    <submittedName>
        <fullName evidence="2">SET domain-containing protein</fullName>
    </submittedName>
</protein>
<name>A0A6A6J4S3_WESOR</name>
<dbReference type="OrthoDB" id="42889at2759"/>
<evidence type="ECO:0000313" key="2">
    <source>
        <dbReference type="EMBL" id="KAF2271580.1"/>
    </source>
</evidence>
<accession>A0A6A6J4S3</accession>
<dbReference type="AlphaFoldDB" id="A0A6A6J4S3"/>
<sequence length="678" mass="76139">MSASSHPRPVDDNADDNDINNNSTTPSPASLLTWFTKNGGRLHPNISIHHTARGGFHLRALETLEPPFHAVSCPLHLSLSVFNLAPPDVGIPPSVIPRVKSALTPLWDKVHHTVLTCLLLIEQLILEELSPWYPYIATLPEVETLVSTLYPKSTKYIESTVIPAARDRRLAKVDHHWQQALAALEQAGLKNTELYDECDRTTFRWADAVLCSRAFASTYCFPFRASFQMLFPVFDIANHSPTAHVQWNVTGQAFHMRISDRVEAGEQVYNNYGPKSNSELLLGYGFAIPNNPVDQVPIPILMEKNDDYLEHVPFGMDPKMVHNTDGGLRLPNNLLGRYDNQVAWLRGVPPHVVFACYIITLKGRKLEPKDIDASRVPGRIVLGTIANLWRVFMKEFVPMDNPYGTVTDFKTQSDEYQWIYMAGQVEIGQGIRNEILDLIRSLQVDRDASVAKLHLPMVTDVGTAIALFAGSVDTAYATALSELMKDWLGFDLDEEGDRRLAAMGEQTERAAWAFLTFALHAHARRTGDDKDNLMDAWARDLDFVDPFDVEKYNAMYTEIGEDGDGCTPTDGEIRQLITMLSSVLESRPRSHALLRLFSQDEIKAAIARACHIARYEAVIRSMGCDGMPVGRLCMYMNPRPREYKPAADPIEPWVTMQPDGEGVKDRACTQRDYEPFTS</sequence>
<keyword evidence="3" id="KW-1185">Reference proteome</keyword>